<keyword evidence="3" id="KW-0812">Transmembrane</keyword>
<feature type="region of interest" description="Disordered" evidence="2">
    <location>
        <begin position="88"/>
        <end position="110"/>
    </location>
</feature>
<evidence type="ECO:0000256" key="2">
    <source>
        <dbReference type="SAM" id="MobiDB-lite"/>
    </source>
</evidence>
<dbReference type="InterPro" id="IPR027417">
    <property type="entry name" value="P-loop_NTPase"/>
</dbReference>
<reference evidence="6" key="1">
    <citation type="submission" date="2017-03" db="EMBL/GenBank/DDBJ databases">
        <authorList>
            <person name="Sharma R."/>
            <person name="Thines M."/>
        </authorList>
    </citation>
    <scope>NUCLEOTIDE SEQUENCE [LARGE SCALE GENOMIC DNA]</scope>
</reference>
<dbReference type="InterPro" id="IPR011545">
    <property type="entry name" value="DEAD/DEAH_box_helicase_dom"/>
</dbReference>
<dbReference type="SUPFAM" id="SSF52540">
    <property type="entry name" value="P-loop containing nucleoside triphosphate hydrolases"/>
    <property type="match status" value="1"/>
</dbReference>
<keyword evidence="5" id="KW-0378">Hydrolase</keyword>
<dbReference type="AlphaFoldDB" id="A0A1W5CZM9"/>
<organism evidence="5 6">
    <name type="scientific">Lasallia pustulata</name>
    <dbReference type="NCBI Taxonomy" id="136370"/>
    <lineage>
        <taxon>Eukaryota</taxon>
        <taxon>Fungi</taxon>
        <taxon>Dikarya</taxon>
        <taxon>Ascomycota</taxon>
        <taxon>Pezizomycotina</taxon>
        <taxon>Lecanoromycetes</taxon>
        <taxon>OSLEUM clade</taxon>
        <taxon>Umbilicariomycetidae</taxon>
        <taxon>Umbilicariales</taxon>
        <taxon>Umbilicariaceae</taxon>
        <taxon>Lasallia</taxon>
    </lineage>
</organism>
<feature type="compositionally biased region" description="Acidic residues" evidence="2">
    <location>
        <begin position="8"/>
        <end position="20"/>
    </location>
</feature>
<dbReference type="GO" id="GO:0016787">
    <property type="term" value="F:hydrolase activity"/>
    <property type="evidence" value="ECO:0007669"/>
    <property type="project" value="UniProtKB-KW"/>
</dbReference>
<name>A0A1W5CZM9_9LECA</name>
<protein>
    <submittedName>
        <fullName evidence="5">p-loop containing nucleoside triphosphate hydrolase</fullName>
    </submittedName>
</protein>
<dbReference type="GO" id="GO:0009378">
    <property type="term" value="F:four-way junction helicase activity"/>
    <property type="evidence" value="ECO:0007669"/>
    <property type="project" value="TreeGrafter"/>
</dbReference>
<evidence type="ECO:0000313" key="5">
    <source>
        <dbReference type="EMBL" id="SLM36205.1"/>
    </source>
</evidence>
<dbReference type="PANTHER" id="PTHR13710">
    <property type="entry name" value="DNA HELICASE RECQ FAMILY MEMBER"/>
    <property type="match status" value="1"/>
</dbReference>
<dbReference type="Gene3D" id="3.40.50.300">
    <property type="entry name" value="P-loop containing nucleotide triphosphate hydrolases"/>
    <property type="match status" value="1"/>
</dbReference>
<dbReference type="GO" id="GO:0000724">
    <property type="term" value="P:double-strand break repair via homologous recombination"/>
    <property type="evidence" value="ECO:0007669"/>
    <property type="project" value="TreeGrafter"/>
</dbReference>
<dbReference type="PANTHER" id="PTHR13710:SF154">
    <property type="entry name" value="RECQ HELICASE, PUTATIVE (AFU_ORTHOLOGUE AFUA_6G14720)-RELATED"/>
    <property type="match status" value="1"/>
</dbReference>
<keyword evidence="3" id="KW-0472">Membrane</keyword>
<accession>A0A1W5CZM9</accession>
<feature type="transmembrane region" description="Helical" evidence="3">
    <location>
        <begin position="172"/>
        <end position="195"/>
    </location>
</feature>
<feature type="region of interest" description="Disordered" evidence="2">
    <location>
        <begin position="1"/>
        <end position="25"/>
    </location>
</feature>
<dbReference type="EMBL" id="FWEW01000975">
    <property type="protein sequence ID" value="SLM36205.1"/>
    <property type="molecule type" value="Genomic_DNA"/>
</dbReference>
<sequence length="266" mass="30100">MIRRMEVEIGEGPEADDQDGGDVGVGENREQKRMEYVWDLQATHGSAMARAHYALDVRFPNKLQADMIGHFREISRLWHGYLTRVSPVKGEDEESQSNRKRRAREEAGERIRKRRRIEEEITTEVQTGLQRLLGEQATWKSNEQGEAMHRIMKMNGQETLIVVLPTGGGKSVLFMLPALIASGGTSIVVVPFSALMDDLVDRAKKSGVDCIRWKSQVNEGRDEMQRVARLVVVSADVASSDEFIMYVDSIRARGLLDRIFVDESVR</sequence>
<dbReference type="GO" id="GO:0003676">
    <property type="term" value="F:nucleic acid binding"/>
    <property type="evidence" value="ECO:0007669"/>
    <property type="project" value="InterPro"/>
</dbReference>
<keyword evidence="6" id="KW-1185">Reference proteome</keyword>
<evidence type="ECO:0000313" key="6">
    <source>
        <dbReference type="Proteomes" id="UP000192927"/>
    </source>
</evidence>
<dbReference type="Pfam" id="PF00270">
    <property type="entry name" value="DEAD"/>
    <property type="match status" value="1"/>
</dbReference>
<evidence type="ECO:0000256" key="1">
    <source>
        <dbReference type="ARBA" id="ARBA00005446"/>
    </source>
</evidence>
<dbReference type="GO" id="GO:0005737">
    <property type="term" value="C:cytoplasm"/>
    <property type="evidence" value="ECO:0007669"/>
    <property type="project" value="TreeGrafter"/>
</dbReference>
<dbReference type="GO" id="GO:0005694">
    <property type="term" value="C:chromosome"/>
    <property type="evidence" value="ECO:0007669"/>
    <property type="project" value="TreeGrafter"/>
</dbReference>
<evidence type="ECO:0000259" key="4">
    <source>
        <dbReference type="Pfam" id="PF00270"/>
    </source>
</evidence>
<comment type="similarity">
    <text evidence="1">Belongs to the helicase family. RecQ subfamily.</text>
</comment>
<evidence type="ECO:0000256" key="3">
    <source>
        <dbReference type="SAM" id="Phobius"/>
    </source>
</evidence>
<dbReference type="Proteomes" id="UP000192927">
    <property type="component" value="Unassembled WGS sequence"/>
</dbReference>
<keyword evidence="3" id="KW-1133">Transmembrane helix</keyword>
<dbReference type="GO" id="GO:0005524">
    <property type="term" value="F:ATP binding"/>
    <property type="evidence" value="ECO:0007669"/>
    <property type="project" value="InterPro"/>
</dbReference>
<dbReference type="GO" id="GO:0043138">
    <property type="term" value="F:3'-5' DNA helicase activity"/>
    <property type="evidence" value="ECO:0007669"/>
    <property type="project" value="TreeGrafter"/>
</dbReference>
<proteinExistence type="inferred from homology"/>
<feature type="domain" description="DEAD/DEAH-box helicase" evidence="4">
    <location>
        <begin position="143"/>
        <end position="227"/>
    </location>
</feature>